<sequence>MEKEKSPSFKNGGDDETPKCSNGKDPLAPDKPENNGTEEKGGGAEATPYIKYTMDRAWEDTEHFLVELEGDADSEIPDSINQYLDLVEAKASKHELPKKSKGCPLPDLDDDGSFLKVAHQMSKLHKHLSKIFKSDSRQGVLINRIGKTHQQEPAADSEGRDQAPRSNEVLSNFPGYSQEALATLNTIAMEVISGGYEFECHEAYILTRRNAIEEILNKLGFEKISIDDIQKMRWDALQREIPPWINAYKACANVYFSGNGSSPKRSSRTTLGYIGADFQGPFGDGKSRFNETGRESIPIFKPFDKNHGLVGFGSGCQIETLQRRCIEQHFHDEQWTLHNAKDQSIPRDPSRNGDNWYRKKSYELRNYHQSYKRETWMKLLGCLNVEGLNVNGKVVKPVLKERFKSFNAMFEEIHKTRSLWMVSDKQMQSELKVSIAGVIIPAYRSFLGRFSGCLTPGRQTEKYIKFQPEDIETYIEELFDGKTASTARKRT</sequence>
<dbReference type="Gene3D" id="1.20.1280.170">
    <property type="entry name" value="Exocyst complex component Exo70"/>
    <property type="match status" value="2"/>
</dbReference>
<feature type="region of interest" description="Disordered" evidence="4">
    <location>
        <begin position="145"/>
        <end position="169"/>
    </location>
</feature>
<evidence type="ECO:0000256" key="1">
    <source>
        <dbReference type="ARBA" id="ARBA00006756"/>
    </source>
</evidence>
<keyword evidence="2 3" id="KW-0813">Transport</keyword>
<comment type="caution">
    <text evidence="6">The sequence shown here is derived from an EMBL/GenBank/DDBJ whole genome shotgun (WGS) entry which is preliminary data.</text>
</comment>
<dbReference type="EMBL" id="VEPZ02000545">
    <property type="protein sequence ID" value="KAE8723129.1"/>
    <property type="molecule type" value="Genomic_DNA"/>
</dbReference>
<dbReference type="GO" id="GO:0006887">
    <property type="term" value="P:exocytosis"/>
    <property type="evidence" value="ECO:0007669"/>
    <property type="project" value="UniProtKB-KW"/>
</dbReference>
<protein>
    <recommendedName>
        <fullName evidence="3">Exocyst subunit Exo70 family protein</fullName>
    </recommendedName>
</protein>
<dbReference type="InterPro" id="IPR046364">
    <property type="entry name" value="Exo70_C"/>
</dbReference>
<keyword evidence="7" id="KW-1185">Reference proteome</keyword>
<dbReference type="Proteomes" id="UP000436088">
    <property type="component" value="Unassembled WGS sequence"/>
</dbReference>
<keyword evidence="3" id="KW-0653">Protein transport</keyword>
<dbReference type="Pfam" id="PF03081">
    <property type="entry name" value="Exo70_C"/>
    <property type="match status" value="1"/>
</dbReference>
<evidence type="ECO:0000256" key="2">
    <source>
        <dbReference type="ARBA" id="ARBA00022448"/>
    </source>
</evidence>
<dbReference type="SUPFAM" id="SSF74788">
    <property type="entry name" value="Cullin repeat-like"/>
    <property type="match status" value="2"/>
</dbReference>
<name>A0A6A3C7W0_HIBSY</name>
<dbReference type="PANTHER" id="PTHR12542">
    <property type="entry name" value="EXOCYST COMPLEX PROTEIN EXO70"/>
    <property type="match status" value="1"/>
</dbReference>
<dbReference type="AlphaFoldDB" id="A0A6A3C7W0"/>
<keyword evidence="3" id="KW-0268">Exocytosis</keyword>
<dbReference type="GO" id="GO:0015031">
    <property type="term" value="P:protein transport"/>
    <property type="evidence" value="ECO:0007669"/>
    <property type="project" value="UniProtKB-KW"/>
</dbReference>
<comment type="function">
    <text evidence="3">Component of the exocyst complex.</text>
</comment>
<feature type="domain" description="Exocyst complex subunit Exo70 C-terminal" evidence="5">
    <location>
        <begin position="353"/>
        <end position="477"/>
    </location>
</feature>
<organism evidence="6 7">
    <name type="scientific">Hibiscus syriacus</name>
    <name type="common">Rose of Sharon</name>
    <dbReference type="NCBI Taxonomy" id="106335"/>
    <lineage>
        <taxon>Eukaryota</taxon>
        <taxon>Viridiplantae</taxon>
        <taxon>Streptophyta</taxon>
        <taxon>Embryophyta</taxon>
        <taxon>Tracheophyta</taxon>
        <taxon>Spermatophyta</taxon>
        <taxon>Magnoliopsida</taxon>
        <taxon>eudicotyledons</taxon>
        <taxon>Gunneridae</taxon>
        <taxon>Pentapetalae</taxon>
        <taxon>rosids</taxon>
        <taxon>malvids</taxon>
        <taxon>Malvales</taxon>
        <taxon>Malvaceae</taxon>
        <taxon>Malvoideae</taxon>
        <taxon>Hibiscus</taxon>
    </lineage>
</organism>
<feature type="compositionally biased region" description="Basic and acidic residues" evidence="4">
    <location>
        <begin position="1"/>
        <end position="18"/>
    </location>
</feature>
<feature type="region of interest" description="Disordered" evidence="4">
    <location>
        <begin position="1"/>
        <end position="48"/>
    </location>
</feature>
<dbReference type="InterPro" id="IPR016159">
    <property type="entry name" value="Cullin_repeat-like_dom_sf"/>
</dbReference>
<evidence type="ECO:0000256" key="3">
    <source>
        <dbReference type="RuleBase" id="RU365026"/>
    </source>
</evidence>
<comment type="similarity">
    <text evidence="1 3">Belongs to the EXO70 family.</text>
</comment>
<evidence type="ECO:0000313" key="6">
    <source>
        <dbReference type="EMBL" id="KAE8723129.1"/>
    </source>
</evidence>
<dbReference type="PANTHER" id="PTHR12542:SF93">
    <property type="entry name" value="EXOCYST COMPLEX COMPONENT EXO70C2"/>
    <property type="match status" value="1"/>
</dbReference>
<dbReference type="GO" id="GO:0005546">
    <property type="term" value="F:phosphatidylinositol-4,5-bisphosphate binding"/>
    <property type="evidence" value="ECO:0007669"/>
    <property type="project" value="InterPro"/>
</dbReference>
<evidence type="ECO:0000259" key="5">
    <source>
        <dbReference type="Pfam" id="PF03081"/>
    </source>
</evidence>
<dbReference type="InterPro" id="IPR004140">
    <property type="entry name" value="Exo70"/>
</dbReference>
<dbReference type="GO" id="GO:0000145">
    <property type="term" value="C:exocyst"/>
    <property type="evidence" value="ECO:0007669"/>
    <property type="project" value="InterPro"/>
</dbReference>
<reference evidence="6" key="1">
    <citation type="submission" date="2019-09" db="EMBL/GenBank/DDBJ databases">
        <title>Draft genome information of white flower Hibiscus syriacus.</title>
        <authorList>
            <person name="Kim Y.-M."/>
        </authorList>
    </citation>
    <scope>NUCLEOTIDE SEQUENCE [LARGE SCALE GENOMIC DNA]</scope>
    <source>
        <strain evidence="6">YM2019G1</strain>
    </source>
</reference>
<feature type="compositionally biased region" description="Basic and acidic residues" evidence="4">
    <location>
        <begin position="27"/>
        <end position="42"/>
    </location>
</feature>
<accession>A0A6A3C7W0</accession>
<gene>
    <name evidence="6" type="ORF">F3Y22_tig00013040pilonHSYRG00081</name>
</gene>
<proteinExistence type="inferred from homology"/>
<evidence type="ECO:0000256" key="4">
    <source>
        <dbReference type="SAM" id="MobiDB-lite"/>
    </source>
</evidence>
<evidence type="ECO:0000313" key="7">
    <source>
        <dbReference type="Proteomes" id="UP000436088"/>
    </source>
</evidence>